<dbReference type="InterPro" id="IPR005561">
    <property type="entry name" value="ANTAR"/>
</dbReference>
<dbReference type="Pfam" id="PF03861">
    <property type="entry name" value="ANTAR"/>
    <property type="match status" value="1"/>
</dbReference>
<dbReference type="InterPro" id="IPR011006">
    <property type="entry name" value="CheY-like_superfamily"/>
</dbReference>
<evidence type="ECO:0000313" key="6">
    <source>
        <dbReference type="EMBL" id="SEH67461.1"/>
    </source>
</evidence>
<dbReference type="InterPro" id="IPR012074">
    <property type="entry name" value="GAF_ANTAR"/>
</dbReference>
<keyword evidence="4" id="KW-0804">Transcription</keyword>
<organism evidence="6 7">
    <name type="scientific">Mycolicibacterium rutilum</name>
    <name type="common">Mycobacterium rutilum</name>
    <dbReference type="NCBI Taxonomy" id="370526"/>
    <lineage>
        <taxon>Bacteria</taxon>
        <taxon>Bacillati</taxon>
        <taxon>Actinomycetota</taxon>
        <taxon>Actinomycetes</taxon>
        <taxon>Mycobacteriales</taxon>
        <taxon>Mycobacteriaceae</taxon>
        <taxon>Mycolicibacterium</taxon>
    </lineage>
</organism>
<dbReference type="PIRSF" id="PIRSF036625">
    <property type="entry name" value="GAF_ANTAR"/>
    <property type="match status" value="1"/>
</dbReference>
<dbReference type="SUPFAM" id="SSF55781">
    <property type="entry name" value="GAF domain-like"/>
    <property type="match status" value="1"/>
</dbReference>
<accession>A0A1H6JXW0</accession>
<dbReference type="InterPro" id="IPR029016">
    <property type="entry name" value="GAF-like_dom_sf"/>
</dbReference>
<dbReference type="AlphaFoldDB" id="A0A1H6JXW0"/>
<sequence length="236" mass="26030">MSGARDRGLHDEIALLARSLNSQKSADMDVDNLFSEVTDTTVRILPNVQHAAISLVAPKTRRVRSVAATGPVPKNLDQLQEDLRQGPCLESIQEQITVRIDDYATEDRWPEFIRAATAATPVRSSLSIQLYTHEAEIGAMNLYSEHPSTFTPHLTELALAIAAHAAIGVATARSADQFRTALASRDIIGQAKGMIMERFNVDAHAAFQLLIRLSQERNTPLHLVAEQLVRRDHPVD</sequence>
<dbReference type="SMART" id="SM01012">
    <property type="entry name" value="ANTAR"/>
    <property type="match status" value="1"/>
</dbReference>
<evidence type="ECO:0000259" key="5">
    <source>
        <dbReference type="PROSITE" id="PS50921"/>
    </source>
</evidence>
<dbReference type="EMBL" id="LT629971">
    <property type="protein sequence ID" value="SEH67461.1"/>
    <property type="molecule type" value="Genomic_DNA"/>
</dbReference>
<evidence type="ECO:0000256" key="1">
    <source>
        <dbReference type="ARBA" id="ARBA00022679"/>
    </source>
</evidence>
<dbReference type="SMART" id="SM00065">
    <property type="entry name" value="GAF"/>
    <property type="match status" value="1"/>
</dbReference>
<dbReference type="InterPro" id="IPR036388">
    <property type="entry name" value="WH-like_DNA-bd_sf"/>
</dbReference>
<evidence type="ECO:0000313" key="7">
    <source>
        <dbReference type="Proteomes" id="UP000182915"/>
    </source>
</evidence>
<gene>
    <name evidence="6" type="ORF">SAMN04489835_2744</name>
</gene>
<dbReference type="SUPFAM" id="SSF52172">
    <property type="entry name" value="CheY-like"/>
    <property type="match status" value="1"/>
</dbReference>
<keyword evidence="7" id="KW-1185">Reference proteome</keyword>
<dbReference type="GO" id="GO:0003723">
    <property type="term" value="F:RNA binding"/>
    <property type="evidence" value="ECO:0007669"/>
    <property type="project" value="InterPro"/>
</dbReference>
<dbReference type="Pfam" id="PF13185">
    <property type="entry name" value="GAF_2"/>
    <property type="match status" value="1"/>
</dbReference>
<dbReference type="Gene3D" id="1.10.10.10">
    <property type="entry name" value="Winged helix-like DNA-binding domain superfamily/Winged helix DNA-binding domain"/>
    <property type="match status" value="1"/>
</dbReference>
<dbReference type="STRING" id="370526.SAMN04489835_2744"/>
<dbReference type="InterPro" id="IPR003018">
    <property type="entry name" value="GAF"/>
</dbReference>
<dbReference type="RefSeq" id="WP_235632270.1">
    <property type="nucleotide sequence ID" value="NZ_LT629971.1"/>
</dbReference>
<name>A0A1H6JXW0_MYCRU</name>
<feature type="domain" description="ANTAR" evidence="5">
    <location>
        <begin position="168"/>
        <end position="229"/>
    </location>
</feature>
<keyword evidence="2" id="KW-0418">Kinase</keyword>
<keyword evidence="3" id="KW-0805">Transcription regulation</keyword>
<evidence type="ECO:0000256" key="2">
    <source>
        <dbReference type="ARBA" id="ARBA00022777"/>
    </source>
</evidence>
<evidence type="ECO:0000256" key="4">
    <source>
        <dbReference type="ARBA" id="ARBA00023163"/>
    </source>
</evidence>
<reference evidence="7" key="1">
    <citation type="submission" date="2016-10" db="EMBL/GenBank/DDBJ databases">
        <authorList>
            <person name="Varghese N."/>
            <person name="Submissions S."/>
        </authorList>
    </citation>
    <scope>NUCLEOTIDE SEQUENCE [LARGE SCALE GENOMIC DNA]</scope>
    <source>
        <strain evidence="7">DSM 45405</strain>
    </source>
</reference>
<evidence type="ECO:0000256" key="3">
    <source>
        <dbReference type="ARBA" id="ARBA00023015"/>
    </source>
</evidence>
<dbReference type="PROSITE" id="PS50921">
    <property type="entry name" value="ANTAR"/>
    <property type="match status" value="1"/>
</dbReference>
<dbReference type="GO" id="GO:0016301">
    <property type="term" value="F:kinase activity"/>
    <property type="evidence" value="ECO:0007669"/>
    <property type="project" value="UniProtKB-KW"/>
</dbReference>
<dbReference type="Proteomes" id="UP000182915">
    <property type="component" value="Chromosome I"/>
</dbReference>
<proteinExistence type="predicted"/>
<dbReference type="Gene3D" id="3.30.450.40">
    <property type="match status" value="1"/>
</dbReference>
<protein>
    <submittedName>
        <fullName evidence="6">GAF domain-containing protein</fullName>
    </submittedName>
</protein>
<keyword evidence="1" id="KW-0808">Transferase</keyword>